<organism evidence="2 3">
    <name type="scientific">Tengunoibacter tsumagoiensis</name>
    <dbReference type="NCBI Taxonomy" id="2014871"/>
    <lineage>
        <taxon>Bacteria</taxon>
        <taxon>Bacillati</taxon>
        <taxon>Chloroflexota</taxon>
        <taxon>Ktedonobacteria</taxon>
        <taxon>Ktedonobacterales</taxon>
        <taxon>Dictyobacteraceae</taxon>
        <taxon>Tengunoibacter</taxon>
    </lineage>
</organism>
<sequence>MEWVTTGIMNDEVCVKREASGDRSGGEPRSIMNEGGSRVEWVTTGIMNEGGEQGGVGYDGDHE</sequence>
<accession>A0A401ZU77</accession>
<keyword evidence="3" id="KW-1185">Reference proteome</keyword>
<proteinExistence type="predicted"/>
<comment type="caution">
    <text evidence="2">The sequence shown here is derived from an EMBL/GenBank/DDBJ whole genome shotgun (WGS) entry which is preliminary data.</text>
</comment>
<dbReference type="EMBL" id="BIFR01000001">
    <property type="protein sequence ID" value="GCE10320.1"/>
    <property type="molecule type" value="Genomic_DNA"/>
</dbReference>
<feature type="region of interest" description="Disordered" evidence="1">
    <location>
        <begin position="18"/>
        <end position="37"/>
    </location>
</feature>
<gene>
    <name evidence="2" type="ORF">KTT_01790</name>
</gene>
<name>A0A401ZU77_9CHLR</name>
<reference evidence="3" key="1">
    <citation type="submission" date="2018-12" db="EMBL/GenBank/DDBJ databases">
        <title>Tengunoibacter tsumagoiensis gen. nov., sp. nov., Dictyobacter kobayashii sp. nov., D. alpinus sp. nov., and D. joshuensis sp. nov. and description of Dictyobacteraceae fam. nov. within the order Ktedonobacterales isolated from Tengu-no-mugimeshi.</title>
        <authorList>
            <person name="Wang C.M."/>
            <person name="Zheng Y."/>
            <person name="Sakai Y."/>
            <person name="Toyoda A."/>
            <person name="Minakuchi Y."/>
            <person name="Abe K."/>
            <person name="Yokota A."/>
            <person name="Yabe S."/>
        </authorList>
    </citation>
    <scope>NUCLEOTIDE SEQUENCE [LARGE SCALE GENOMIC DNA]</scope>
    <source>
        <strain evidence="3">Uno3</strain>
    </source>
</reference>
<protein>
    <submittedName>
        <fullName evidence="2">Uncharacterized protein</fullName>
    </submittedName>
</protein>
<evidence type="ECO:0000313" key="2">
    <source>
        <dbReference type="EMBL" id="GCE10320.1"/>
    </source>
</evidence>
<dbReference type="Proteomes" id="UP000287352">
    <property type="component" value="Unassembled WGS sequence"/>
</dbReference>
<dbReference type="AlphaFoldDB" id="A0A401ZU77"/>
<evidence type="ECO:0000313" key="3">
    <source>
        <dbReference type="Proteomes" id="UP000287352"/>
    </source>
</evidence>
<evidence type="ECO:0000256" key="1">
    <source>
        <dbReference type="SAM" id="MobiDB-lite"/>
    </source>
</evidence>